<dbReference type="InterPro" id="IPR036187">
    <property type="entry name" value="DNA_mismatch_repair_MutS_sf"/>
</dbReference>
<keyword evidence="7 11" id="KW-0238">DNA-binding</keyword>
<protein>
    <recommendedName>
        <fullName evidence="10">DNA mismatch repair protein MSH2</fullName>
    </recommendedName>
    <alternativeName>
        <fullName evidence="3">DNA mismatch repair protein Msh2</fullName>
    </alternativeName>
</protein>
<evidence type="ECO:0000313" key="14">
    <source>
        <dbReference type="EMBL" id="KAK9842053.1"/>
    </source>
</evidence>
<dbReference type="InterPro" id="IPR032642">
    <property type="entry name" value="Msh2_ATP-bd"/>
</dbReference>
<dbReference type="SUPFAM" id="SSF52540">
    <property type="entry name" value="P-loop containing nucleoside triphosphate hydrolases"/>
    <property type="match status" value="1"/>
</dbReference>
<comment type="caution">
    <text evidence="14">The sequence shown here is derived from an EMBL/GenBank/DDBJ whole genome shotgun (WGS) entry which is preliminary data.</text>
</comment>
<evidence type="ECO:0000256" key="2">
    <source>
        <dbReference type="ARBA" id="ARBA00006271"/>
    </source>
</evidence>
<comment type="subcellular location">
    <subcellularLocation>
        <location evidence="1">Nucleus</location>
    </subcellularLocation>
</comment>
<dbReference type="AlphaFoldDB" id="A0AAW1S8P3"/>
<dbReference type="FunFam" id="3.40.50.300:FF:000925">
    <property type="entry name" value="DNA mismatch repair protein MSH2"/>
    <property type="match status" value="1"/>
</dbReference>
<feature type="compositionally biased region" description="Basic and acidic residues" evidence="12">
    <location>
        <begin position="870"/>
        <end position="883"/>
    </location>
</feature>
<evidence type="ECO:0000256" key="4">
    <source>
        <dbReference type="ARBA" id="ARBA00022741"/>
    </source>
</evidence>
<dbReference type="InterPro" id="IPR007696">
    <property type="entry name" value="DNA_mismatch_repair_MutS_core"/>
</dbReference>
<dbReference type="InterPro" id="IPR000432">
    <property type="entry name" value="DNA_mismatch_repair_MutS_C"/>
</dbReference>
<evidence type="ECO:0000259" key="13">
    <source>
        <dbReference type="PROSITE" id="PS00486"/>
    </source>
</evidence>
<dbReference type="NCBIfam" id="NF003810">
    <property type="entry name" value="PRK05399.1"/>
    <property type="match status" value="1"/>
</dbReference>
<keyword evidence="8 11" id="KW-0234">DNA repair</keyword>
<evidence type="ECO:0000256" key="3">
    <source>
        <dbReference type="ARBA" id="ARBA00019549"/>
    </source>
</evidence>
<dbReference type="InterPro" id="IPR007695">
    <property type="entry name" value="DNA_mismatch_repair_MutS-lik_N"/>
</dbReference>
<dbReference type="GO" id="GO:0032301">
    <property type="term" value="C:MutSalpha complex"/>
    <property type="evidence" value="ECO:0007669"/>
    <property type="project" value="TreeGrafter"/>
</dbReference>
<dbReference type="Pfam" id="PF05192">
    <property type="entry name" value="MutS_III"/>
    <property type="match status" value="1"/>
</dbReference>
<dbReference type="EMBL" id="JALJOU010000009">
    <property type="protein sequence ID" value="KAK9842053.1"/>
    <property type="molecule type" value="Genomic_DNA"/>
</dbReference>
<sequence length="942" mass="102823">MGDDRVAPDFPVDERTDKGFSNWFRSLEQDPSIIRFFDRKEFYTCHGSDALFIAKAFYKTTAVVKYMGGQEKGLAGVTLSRNLFEGVLRELLVERAEHTVQLFEGSGTQWRKAREASPGKLGAFEDELFRNADMADVPAVAAVALAYVEGARTVGVAFLDAAARRLGACEFADDEHFCSLEAVLLQLGAKEVVLPKDAEGAAQSADGARLRDVVARCAALGSERPRVAYATRNLEQDLARLLRSGNVEQHRDVLERPQAAVALAAVLAFGEALADGASHGKWALALYDTGRYMRLDAAAQRALNVLRQRTDANDSFSLYGLLNRGRTAMAKRLLKVWLKQPLVSLVDITTRHDVVDALASDPELRERLRDLHLRGLPDVERLTRKLERRRASLADLCQLYRASSRLPLIEAALRDHAGPHAPLLVKRYADRLADAHDAEHLGKFEELLEAAIDLDRIPDEYLIAASYDPQLEELRGTKDEVEERIDTIAKQIAGDLGLQLDKQVKLEWHRAANTRTRCMRITTTEEKKVRKQLAARYQTVETRKDGVKFTSKALSQAAERLQAVSREYDRCQHALVEQVVGVAATFAEVWETVGALLAELDLLAAFADLAANAPLPFVRPTMLPPDAGEIVLLGSRHPCVEAQEGVEFIKNDCRLKRGESWFQIITGPNMGGKSTYIRQVGVIVLLAQVGCFVPCDEARIAVRDCVFARVGAGDNQLRGVSTFMAEMLETAAILKGASARSLVIIDELGRGTSTYDGFGLAWAISEHLMREIGCPTLFATHFHELTALQGPGGVANLHVQTAIDEASGKLTMLYQVAEGACDQSFGIHVAEFARFPPEVVELARQKAAELEDFSAPLAAAADVEGAQRGSDGEPAAKRARTDGASDAEAAAAARARTFLQEFAALPLDALEEAAAVAQAGALYAELAADAEVMPALRAMLHA</sequence>
<dbReference type="GO" id="GO:0140664">
    <property type="term" value="F:ATP-dependent DNA damage sensor activity"/>
    <property type="evidence" value="ECO:0007669"/>
    <property type="project" value="InterPro"/>
</dbReference>
<dbReference type="SUPFAM" id="SSF48334">
    <property type="entry name" value="DNA repair protein MutS, domain III"/>
    <property type="match status" value="1"/>
</dbReference>
<dbReference type="InterPro" id="IPR027417">
    <property type="entry name" value="P-loop_NTPase"/>
</dbReference>
<keyword evidence="4 11" id="KW-0547">Nucleotide-binding</keyword>
<accession>A0AAW1S8P3</accession>
<evidence type="ECO:0000256" key="8">
    <source>
        <dbReference type="ARBA" id="ARBA00023204"/>
    </source>
</evidence>
<evidence type="ECO:0000256" key="12">
    <source>
        <dbReference type="SAM" id="MobiDB-lite"/>
    </source>
</evidence>
<dbReference type="PANTHER" id="PTHR11361:SF35">
    <property type="entry name" value="DNA MISMATCH REPAIR PROTEIN MSH2"/>
    <property type="match status" value="1"/>
</dbReference>
<dbReference type="InterPro" id="IPR016151">
    <property type="entry name" value="DNA_mismatch_repair_MutS_N"/>
</dbReference>
<keyword evidence="6" id="KW-0067">ATP-binding</keyword>
<dbReference type="Pfam" id="PF05190">
    <property type="entry name" value="MutS_IV"/>
    <property type="match status" value="1"/>
</dbReference>
<evidence type="ECO:0000256" key="1">
    <source>
        <dbReference type="ARBA" id="ARBA00004123"/>
    </source>
</evidence>
<dbReference type="PIRSF" id="PIRSF005813">
    <property type="entry name" value="MSH2"/>
    <property type="match status" value="1"/>
</dbReference>
<dbReference type="PROSITE" id="PS00486">
    <property type="entry name" value="DNA_MISMATCH_REPAIR_2"/>
    <property type="match status" value="1"/>
</dbReference>
<dbReference type="Proteomes" id="UP001445335">
    <property type="component" value="Unassembled WGS sequence"/>
</dbReference>
<comment type="similarity">
    <text evidence="2 11">Belongs to the DNA mismatch repair MutS family.</text>
</comment>
<evidence type="ECO:0000256" key="7">
    <source>
        <dbReference type="ARBA" id="ARBA00023125"/>
    </source>
</evidence>
<comment type="function">
    <text evidence="11">Component of the post-replicative DNA mismatch repair system (MMR).</text>
</comment>
<feature type="region of interest" description="Disordered" evidence="12">
    <location>
        <begin position="862"/>
        <end position="884"/>
    </location>
</feature>
<dbReference type="InterPro" id="IPR007860">
    <property type="entry name" value="DNA_mmatch_repair_MutS_con_dom"/>
</dbReference>
<organism evidence="14 15">
    <name type="scientific">Elliptochloris bilobata</name>
    <dbReference type="NCBI Taxonomy" id="381761"/>
    <lineage>
        <taxon>Eukaryota</taxon>
        <taxon>Viridiplantae</taxon>
        <taxon>Chlorophyta</taxon>
        <taxon>core chlorophytes</taxon>
        <taxon>Trebouxiophyceae</taxon>
        <taxon>Trebouxiophyceae incertae sedis</taxon>
        <taxon>Elliptochloris clade</taxon>
        <taxon>Elliptochloris</taxon>
    </lineage>
</organism>
<name>A0AAW1S8P3_9CHLO</name>
<dbReference type="Gene3D" id="1.10.1420.10">
    <property type="match status" value="2"/>
</dbReference>
<dbReference type="InterPro" id="IPR036678">
    <property type="entry name" value="MutS_con_dom_sf"/>
</dbReference>
<dbReference type="Gene3D" id="3.40.1170.10">
    <property type="entry name" value="DNA repair protein MutS, domain I"/>
    <property type="match status" value="1"/>
</dbReference>
<dbReference type="InterPro" id="IPR011184">
    <property type="entry name" value="DNA_mismatch_repair_Msh2"/>
</dbReference>
<dbReference type="Pfam" id="PF05188">
    <property type="entry name" value="MutS_II"/>
    <property type="match status" value="1"/>
</dbReference>
<dbReference type="PANTHER" id="PTHR11361">
    <property type="entry name" value="DNA MISMATCH REPAIR PROTEIN MUTS FAMILY MEMBER"/>
    <property type="match status" value="1"/>
</dbReference>
<keyword evidence="9" id="KW-0539">Nucleus</keyword>
<dbReference type="Pfam" id="PF01624">
    <property type="entry name" value="MutS_I"/>
    <property type="match status" value="1"/>
</dbReference>
<dbReference type="FunFam" id="3.30.420.110:FF:000002">
    <property type="entry name" value="DNA mismatch repair protein"/>
    <property type="match status" value="1"/>
</dbReference>
<dbReference type="InterPro" id="IPR045076">
    <property type="entry name" value="MutS"/>
</dbReference>
<evidence type="ECO:0000256" key="6">
    <source>
        <dbReference type="ARBA" id="ARBA00022840"/>
    </source>
</evidence>
<proteinExistence type="inferred from homology"/>
<evidence type="ECO:0000256" key="5">
    <source>
        <dbReference type="ARBA" id="ARBA00022763"/>
    </source>
</evidence>
<feature type="domain" description="DNA mismatch repair proteins mutS family" evidence="13">
    <location>
        <begin position="741"/>
        <end position="757"/>
    </location>
</feature>
<dbReference type="GO" id="GO:0006312">
    <property type="term" value="P:mitotic recombination"/>
    <property type="evidence" value="ECO:0007669"/>
    <property type="project" value="TreeGrafter"/>
</dbReference>
<gene>
    <name evidence="14" type="ORF">WJX81_006373</name>
</gene>
<evidence type="ECO:0000256" key="9">
    <source>
        <dbReference type="ARBA" id="ARBA00023242"/>
    </source>
</evidence>
<dbReference type="SMART" id="SM00534">
    <property type="entry name" value="MUTSac"/>
    <property type="match status" value="1"/>
</dbReference>
<dbReference type="Gene3D" id="3.40.50.300">
    <property type="entry name" value="P-loop containing nucleotide triphosphate hydrolases"/>
    <property type="match status" value="1"/>
</dbReference>
<dbReference type="InterPro" id="IPR007861">
    <property type="entry name" value="DNA_mismatch_repair_MutS_clamp"/>
</dbReference>
<dbReference type="SMART" id="SM00533">
    <property type="entry name" value="MUTSd"/>
    <property type="match status" value="1"/>
</dbReference>
<reference evidence="14 15" key="1">
    <citation type="journal article" date="2024" name="Nat. Commun.">
        <title>Phylogenomics reveals the evolutionary origins of lichenization in chlorophyte algae.</title>
        <authorList>
            <person name="Puginier C."/>
            <person name="Libourel C."/>
            <person name="Otte J."/>
            <person name="Skaloud P."/>
            <person name="Haon M."/>
            <person name="Grisel S."/>
            <person name="Petersen M."/>
            <person name="Berrin J.G."/>
            <person name="Delaux P.M."/>
            <person name="Dal Grande F."/>
            <person name="Keller J."/>
        </authorList>
    </citation>
    <scope>NUCLEOTIDE SEQUENCE [LARGE SCALE GENOMIC DNA]</scope>
    <source>
        <strain evidence="14 15">SAG 245.80</strain>
    </source>
</reference>
<dbReference type="Pfam" id="PF00488">
    <property type="entry name" value="MutS_V"/>
    <property type="match status" value="1"/>
</dbReference>
<dbReference type="CDD" id="cd03285">
    <property type="entry name" value="ABC_MSH2_euk"/>
    <property type="match status" value="1"/>
</dbReference>
<dbReference type="GO" id="GO:0006298">
    <property type="term" value="P:mismatch repair"/>
    <property type="evidence" value="ECO:0007669"/>
    <property type="project" value="InterPro"/>
</dbReference>
<evidence type="ECO:0000256" key="10">
    <source>
        <dbReference type="ARBA" id="ARBA00073545"/>
    </source>
</evidence>
<keyword evidence="15" id="KW-1185">Reference proteome</keyword>
<dbReference type="GO" id="GO:0005524">
    <property type="term" value="F:ATP binding"/>
    <property type="evidence" value="ECO:0007669"/>
    <property type="project" value="UniProtKB-KW"/>
</dbReference>
<dbReference type="Gene3D" id="3.30.420.110">
    <property type="entry name" value="MutS, connector domain"/>
    <property type="match status" value="1"/>
</dbReference>
<dbReference type="GO" id="GO:0030983">
    <property type="term" value="F:mismatched DNA binding"/>
    <property type="evidence" value="ECO:0007669"/>
    <property type="project" value="InterPro"/>
</dbReference>
<evidence type="ECO:0000313" key="15">
    <source>
        <dbReference type="Proteomes" id="UP001445335"/>
    </source>
</evidence>
<evidence type="ECO:0000256" key="11">
    <source>
        <dbReference type="RuleBase" id="RU003756"/>
    </source>
</evidence>
<keyword evidence="5 11" id="KW-0227">DNA damage</keyword>
<dbReference type="GO" id="GO:0051053">
    <property type="term" value="P:negative regulation of DNA metabolic process"/>
    <property type="evidence" value="ECO:0007669"/>
    <property type="project" value="UniProtKB-ARBA"/>
</dbReference>